<evidence type="ECO:0000313" key="4">
    <source>
        <dbReference type="EMBL" id="KAG5163109.1"/>
    </source>
</evidence>
<dbReference type="Gene3D" id="3.40.225.10">
    <property type="entry name" value="Class II aldolase/adducin N-terminal domain"/>
    <property type="match status" value="1"/>
</dbReference>
<dbReference type="SUPFAM" id="SSF53639">
    <property type="entry name" value="AraD/HMP-PK domain-like"/>
    <property type="match status" value="1"/>
</dbReference>
<dbReference type="GO" id="GO:0016832">
    <property type="term" value="F:aldehyde-lyase activity"/>
    <property type="evidence" value="ECO:0007669"/>
    <property type="project" value="TreeGrafter"/>
</dbReference>
<dbReference type="InterPro" id="IPR050197">
    <property type="entry name" value="Aldolase_class_II_sugar_metab"/>
</dbReference>
<reference evidence="4" key="1">
    <citation type="submission" date="2021-02" db="EMBL/GenBank/DDBJ databases">
        <title>Psilocybe cubensis genome.</title>
        <authorList>
            <person name="Mckernan K.J."/>
            <person name="Crawford S."/>
            <person name="Trippe A."/>
            <person name="Kane L.T."/>
            <person name="Mclaughlin S."/>
        </authorList>
    </citation>
    <scope>NUCLEOTIDE SEQUENCE [LARGE SCALE GENOMIC DNA]</scope>
    <source>
        <strain evidence="4">MGC-MH-2018</strain>
    </source>
</reference>
<evidence type="ECO:0000256" key="1">
    <source>
        <dbReference type="ARBA" id="ARBA00022723"/>
    </source>
</evidence>
<dbReference type="InterPro" id="IPR036409">
    <property type="entry name" value="Aldolase_II/adducin_N_sf"/>
</dbReference>
<dbReference type="Pfam" id="PF00596">
    <property type="entry name" value="Aldolase_II"/>
    <property type="match status" value="1"/>
</dbReference>
<dbReference type="GO" id="GO:0005829">
    <property type="term" value="C:cytosol"/>
    <property type="evidence" value="ECO:0007669"/>
    <property type="project" value="TreeGrafter"/>
</dbReference>
<dbReference type="AlphaFoldDB" id="A0A8H7XPC8"/>
<protein>
    <recommendedName>
        <fullName evidence="3">Class II aldolase/adducin N-terminal domain-containing protein</fullName>
    </recommendedName>
</protein>
<evidence type="ECO:0000256" key="2">
    <source>
        <dbReference type="ARBA" id="ARBA00023239"/>
    </source>
</evidence>
<evidence type="ECO:0000259" key="3">
    <source>
        <dbReference type="SMART" id="SM01007"/>
    </source>
</evidence>
<gene>
    <name evidence="4" type="ORF">JR316_011976</name>
</gene>
<keyword evidence="1" id="KW-0479">Metal-binding</keyword>
<dbReference type="SMART" id="SM01007">
    <property type="entry name" value="Aldolase_II"/>
    <property type="match status" value="1"/>
</dbReference>
<proteinExistence type="predicted"/>
<dbReference type="InterPro" id="IPR001303">
    <property type="entry name" value="Aldolase_II/adducin_N"/>
</dbReference>
<feature type="domain" description="Class II aldolase/adducin N-terminal" evidence="3">
    <location>
        <begin position="12"/>
        <end position="224"/>
    </location>
</feature>
<dbReference type="GO" id="GO:0046872">
    <property type="term" value="F:metal ion binding"/>
    <property type="evidence" value="ECO:0007669"/>
    <property type="project" value="UniProtKB-KW"/>
</dbReference>
<dbReference type="PANTHER" id="PTHR22789:SF0">
    <property type="entry name" value="3-OXO-TETRONATE 4-PHOSPHATE DECARBOXYLASE-RELATED"/>
    <property type="match status" value="1"/>
</dbReference>
<organism evidence="4">
    <name type="scientific">Psilocybe cubensis</name>
    <name type="common">Psychedelic mushroom</name>
    <name type="synonym">Stropharia cubensis</name>
    <dbReference type="NCBI Taxonomy" id="181762"/>
    <lineage>
        <taxon>Eukaryota</taxon>
        <taxon>Fungi</taxon>
        <taxon>Dikarya</taxon>
        <taxon>Basidiomycota</taxon>
        <taxon>Agaricomycotina</taxon>
        <taxon>Agaricomycetes</taxon>
        <taxon>Agaricomycetidae</taxon>
        <taxon>Agaricales</taxon>
        <taxon>Agaricineae</taxon>
        <taxon>Strophariaceae</taxon>
        <taxon>Psilocybe</taxon>
    </lineage>
</organism>
<name>A0A8H7XPC8_PSICU</name>
<dbReference type="GO" id="GO:0019323">
    <property type="term" value="P:pentose catabolic process"/>
    <property type="evidence" value="ECO:0007669"/>
    <property type="project" value="TreeGrafter"/>
</dbReference>
<keyword evidence="2" id="KW-0456">Lyase</keyword>
<sequence length="294" mass="30307">MGVSPSLMAVATDLLDANHILHFLDVVDAFGHISARNPDNASEFIMSFAIAPALTTAQSLVTYAIENATALRLTFNSSVTGDAIPSSFLERFIHSQIYAAFPNATSVIHSHTRAVLPFGVSHTGLHAQMGTAAGALGALTPNGTPIFDTAALPESVLPADAPHDLLIRDVQLGDALAGSFKQGSNVVLMRGHGMAVMSAQSEQAGVRDAVFRAFYGMQSAVVQMQALLLGLAGGGGGGPGAGVHMDMGLSAREAVDAAATNEGASLLGRAWDLWVAQVEGVSLYTNDLRAAATA</sequence>
<accession>A0A8H7XPC8</accession>
<comment type="caution">
    <text evidence="4">The sequence shown here is derived from an EMBL/GenBank/DDBJ whole genome shotgun (WGS) entry which is preliminary data.</text>
</comment>
<dbReference type="PANTHER" id="PTHR22789">
    <property type="entry name" value="FUCULOSE PHOSPHATE ALDOLASE"/>
    <property type="match status" value="1"/>
</dbReference>
<dbReference type="EMBL" id="JAFIQS010000016">
    <property type="protein sequence ID" value="KAG5163109.1"/>
    <property type="molecule type" value="Genomic_DNA"/>
</dbReference>